<dbReference type="PANTHER" id="PTHR33303:SF2">
    <property type="entry name" value="COA-BINDING DOMAIN-CONTAINING PROTEIN"/>
    <property type="match status" value="1"/>
</dbReference>
<gene>
    <name evidence="2" type="ORF">BD293_0592</name>
</gene>
<evidence type="ECO:0000313" key="2">
    <source>
        <dbReference type="EMBL" id="TQM92006.1"/>
    </source>
</evidence>
<feature type="domain" description="CoA-binding" evidence="1">
    <location>
        <begin position="62"/>
        <end position="158"/>
    </location>
</feature>
<reference evidence="2 3" key="1">
    <citation type="submission" date="2019-06" db="EMBL/GenBank/DDBJ databases">
        <title>Genomic Encyclopedia of Archaeal and Bacterial Type Strains, Phase II (KMG-II): from individual species to whole genera.</title>
        <authorList>
            <person name="Goeker M."/>
        </authorList>
    </citation>
    <scope>NUCLEOTIDE SEQUENCE [LARGE SCALE GENOMIC DNA]</scope>
    <source>
        <strain evidence="2 3">DSM 18423</strain>
    </source>
</reference>
<protein>
    <recommendedName>
        <fullName evidence="1">CoA-binding domain-containing protein</fullName>
    </recommendedName>
</protein>
<organism evidence="2 3">
    <name type="scientific">Roseinatronobacter monicus</name>
    <dbReference type="NCBI Taxonomy" id="393481"/>
    <lineage>
        <taxon>Bacteria</taxon>
        <taxon>Pseudomonadati</taxon>
        <taxon>Pseudomonadota</taxon>
        <taxon>Alphaproteobacteria</taxon>
        <taxon>Rhodobacterales</taxon>
        <taxon>Paracoccaceae</taxon>
        <taxon>Roseinatronobacter</taxon>
    </lineage>
</organism>
<keyword evidence="3" id="KW-1185">Reference proteome</keyword>
<dbReference type="Gene3D" id="3.40.50.720">
    <property type="entry name" value="NAD(P)-binding Rossmann-like Domain"/>
    <property type="match status" value="1"/>
</dbReference>
<dbReference type="InterPro" id="IPR036291">
    <property type="entry name" value="NAD(P)-bd_dom_sf"/>
</dbReference>
<accession>A0A543KAC3</accession>
<dbReference type="PANTHER" id="PTHR33303">
    <property type="entry name" value="CYTOPLASMIC PROTEIN-RELATED"/>
    <property type="match status" value="1"/>
</dbReference>
<sequence>MQPNIFTMTQDRNIRVFFVTVPRSAPAPGHMTGRFFILQLFIGQAFTMHMNQTDDATLRKILQRTKTIAVVGVSPNPVRPSYFVARYMKLKGFRVIPVNPGHAGADLLGETVRATLADCPPEVDMVDIFRRPEHVPPIIDEALAQLPNLRTIWMQIGVQHPEAAAKAQTRGLDVVQNLCPKMEYQRLFGELRMGGINTGIISSRL</sequence>
<name>A0A543KAC3_9RHOB</name>
<dbReference type="SMART" id="SM00881">
    <property type="entry name" value="CoA_binding"/>
    <property type="match status" value="1"/>
</dbReference>
<evidence type="ECO:0000259" key="1">
    <source>
        <dbReference type="SMART" id="SM00881"/>
    </source>
</evidence>
<evidence type="ECO:0000313" key="3">
    <source>
        <dbReference type="Proteomes" id="UP000320582"/>
    </source>
</evidence>
<dbReference type="EMBL" id="VFPT01000001">
    <property type="protein sequence ID" value="TQM92006.1"/>
    <property type="molecule type" value="Genomic_DNA"/>
</dbReference>
<dbReference type="AlphaFoldDB" id="A0A543KAC3"/>
<dbReference type="SUPFAM" id="SSF51735">
    <property type="entry name" value="NAD(P)-binding Rossmann-fold domains"/>
    <property type="match status" value="1"/>
</dbReference>
<dbReference type="InterPro" id="IPR003781">
    <property type="entry name" value="CoA-bd"/>
</dbReference>
<dbReference type="Pfam" id="PF13380">
    <property type="entry name" value="CoA_binding_2"/>
    <property type="match status" value="1"/>
</dbReference>
<comment type="caution">
    <text evidence="2">The sequence shown here is derived from an EMBL/GenBank/DDBJ whole genome shotgun (WGS) entry which is preliminary data.</text>
</comment>
<dbReference type="Proteomes" id="UP000320582">
    <property type="component" value="Unassembled WGS sequence"/>
</dbReference>
<proteinExistence type="predicted"/>